<evidence type="ECO:0000313" key="6">
    <source>
        <dbReference type="Proteomes" id="UP001165143"/>
    </source>
</evidence>
<dbReference type="Proteomes" id="UP001165143">
    <property type="component" value="Unassembled WGS sequence"/>
</dbReference>
<dbReference type="SMART" id="SM00421">
    <property type="entry name" value="HTH_LUXR"/>
    <property type="match status" value="1"/>
</dbReference>
<dbReference type="SUPFAM" id="SSF46894">
    <property type="entry name" value="C-terminal effector domain of the bipartite response regulators"/>
    <property type="match status" value="1"/>
</dbReference>
<sequence>MRMLHGRTTETAAIDRLLDDAREGRGGALVLRGEPGIGKSALLGHAAERGGQRGMRVLRSAGVEGESELPFSGLHLLLSGVLDRVGSLPEAQAGALRGALGLQSGPTTGDLFLAGLGVLTLLSELAAEQPVLAIVDDAHRLDPESLRVLLFAARRLGAERVAVLLAGREGEGPDAPGLPELPVGPLDGAAAELVLAAAAGATELPGPARALVLREARGNPLALLELPAAQRKSEHYASPYGVACLPAHSRLLRTFTETVAALPSATRTVLLVAAADENGRLDAVLAAAGRLDAGLDDLAAAERARLVTVEDGRVRFRHSVIRSAVYQGATAGRRVAAHRALAESARPAGAHLDAPGHDPSGDRAPDAASGRAPDPDFDRDPDLARQRAWHLAAAATGPDPETARLLERSAEHARSRGAFATVAATYRRSAELTADPAERGRRLFEAASAAADSGQLELADALALEAAPHLADPVRRARAVRLRALVADEQDRSRDAHAMFTEAAQEAGAAEPELAGALLFQAAQAAWHAGDQRAIERSAERAAALALPGADRIAALARLAAGQHRLEHSPLADSAAAVRELLGGPGGSDSPSSADTGTETELARAASTSDSPSVLRETVRVGWWHLFDGRVEQARDLAAAVERRCRETGALGVLAVAQMLLSRTQLMLGRHRDALSTATDGLRSAEDSGQARVRVYLATVLAHLAAVRGDEDACRAHAEEALARGIAPSTVHAGTALALLDLGLGRTEAALDRLGALAASPDRQGIIAALPDLVEAAARLDRPDRGREAAAWYRDHAALGGHSWAEALALRCRALLAEDPETAVAHYEEAVRLHGEGGGSPYDLARTRLLYGERLRRLRRTTEARTQLRAALHAFEQIAAHPWAERARNELRATGESTAQAAAPGPLDQLTPQELQVARLAAEGLSNKDIGSRLFISPRTAGYHLSHTYAKLGITSRTELARISF</sequence>
<evidence type="ECO:0000313" key="5">
    <source>
        <dbReference type="EMBL" id="GLW53259.1"/>
    </source>
</evidence>
<dbReference type="SUPFAM" id="SSF48452">
    <property type="entry name" value="TPR-like"/>
    <property type="match status" value="1"/>
</dbReference>
<dbReference type="PRINTS" id="PR00038">
    <property type="entry name" value="HTHLUXR"/>
</dbReference>
<dbReference type="Pfam" id="PF00196">
    <property type="entry name" value="GerE"/>
    <property type="match status" value="1"/>
</dbReference>
<dbReference type="InterPro" id="IPR027417">
    <property type="entry name" value="P-loop_NTPase"/>
</dbReference>
<evidence type="ECO:0000259" key="4">
    <source>
        <dbReference type="PROSITE" id="PS50043"/>
    </source>
</evidence>
<gene>
    <name evidence="5" type="ORF">Kpho01_12700</name>
</gene>
<dbReference type="PANTHER" id="PTHR16305">
    <property type="entry name" value="TESTICULAR SOLUBLE ADENYLYL CYCLASE"/>
    <property type="match status" value="1"/>
</dbReference>
<dbReference type="InterPro" id="IPR041664">
    <property type="entry name" value="AAA_16"/>
</dbReference>
<keyword evidence="2" id="KW-0067">ATP-binding</keyword>
<dbReference type="Pfam" id="PF13191">
    <property type="entry name" value="AAA_16"/>
    <property type="match status" value="1"/>
</dbReference>
<name>A0A9W6PCF9_9ACTN</name>
<dbReference type="PANTHER" id="PTHR16305:SF35">
    <property type="entry name" value="TRANSCRIPTIONAL ACTIVATOR DOMAIN"/>
    <property type="match status" value="1"/>
</dbReference>
<dbReference type="GO" id="GO:0006355">
    <property type="term" value="P:regulation of DNA-templated transcription"/>
    <property type="evidence" value="ECO:0007669"/>
    <property type="project" value="InterPro"/>
</dbReference>
<dbReference type="AlphaFoldDB" id="A0A9W6PCF9"/>
<protein>
    <recommendedName>
        <fullName evidence="4">HTH luxR-type domain-containing protein</fullName>
    </recommendedName>
</protein>
<feature type="compositionally biased region" description="Low complexity" evidence="3">
    <location>
        <begin position="588"/>
        <end position="597"/>
    </location>
</feature>
<dbReference type="InterPro" id="IPR036388">
    <property type="entry name" value="WH-like_DNA-bd_sf"/>
</dbReference>
<organism evidence="5 6">
    <name type="scientific">Kitasatospora phosalacinea</name>
    <dbReference type="NCBI Taxonomy" id="2065"/>
    <lineage>
        <taxon>Bacteria</taxon>
        <taxon>Bacillati</taxon>
        <taxon>Actinomycetota</taxon>
        <taxon>Actinomycetes</taxon>
        <taxon>Kitasatosporales</taxon>
        <taxon>Streptomycetaceae</taxon>
        <taxon>Kitasatospora</taxon>
    </lineage>
</organism>
<feature type="region of interest" description="Disordered" evidence="3">
    <location>
        <begin position="580"/>
        <end position="609"/>
    </location>
</feature>
<dbReference type="GO" id="GO:0005524">
    <property type="term" value="F:ATP binding"/>
    <property type="evidence" value="ECO:0007669"/>
    <property type="project" value="UniProtKB-KW"/>
</dbReference>
<keyword evidence="1" id="KW-0547">Nucleotide-binding</keyword>
<proteinExistence type="predicted"/>
<dbReference type="SUPFAM" id="SSF52540">
    <property type="entry name" value="P-loop containing nucleoside triphosphate hydrolases"/>
    <property type="match status" value="1"/>
</dbReference>
<feature type="region of interest" description="Disordered" evidence="3">
    <location>
        <begin position="340"/>
        <end position="381"/>
    </location>
</feature>
<dbReference type="GO" id="GO:0005737">
    <property type="term" value="C:cytoplasm"/>
    <property type="evidence" value="ECO:0007669"/>
    <property type="project" value="TreeGrafter"/>
</dbReference>
<dbReference type="InterPro" id="IPR016032">
    <property type="entry name" value="Sig_transdc_resp-reg_C-effctor"/>
</dbReference>
<evidence type="ECO:0000256" key="3">
    <source>
        <dbReference type="SAM" id="MobiDB-lite"/>
    </source>
</evidence>
<comment type="caution">
    <text evidence="5">The sequence shown here is derived from an EMBL/GenBank/DDBJ whole genome shotgun (WGS) entry which is preliminary data.</text>
</comment>
<evidence type="ECO:0000256" key="2">
    <source>
        <dbReference type="ARBA" id="ARBA00022840"/>
    </source>
</evidence>
<dbReference type="InterPro" id="IPR011990">
    <property type="entry name" value="TPR-like_helical_dom_sf"/>
</dbReference>
<dbReference type="InterPro" id="IPR000792">
    <property type="entry name" value="Tscrpt_reg_LuxR_C"/>
</dbReference>
<dbReference type="CDD" id="cd06170">
    <property type="entry name" value="LuxR_C_like"/>
    <property type="match status" value="1"/>
</dbReference>
<dbReference type="Gene3D" id="1.10.10.10">
    <property type="entry name" value="Winged helix-like DNA-binding domain superfamily/Winged helix DNA-binding domain"/>
    <property type="match status" value="1"/>
</dbReference>
<reference evidence="5" key="1">
    <citation type="submission" date="2023-02" db="EMBL/GenBank/DDBJ databases">
        <title>Kitasatospora phosalacinea NBRC 14362.</title>
        <authorList>
            <person name="Ichikawa N."/>
            <person name="Sato H."/>
            <person name="Tonouchi N."/>
        </authorList>
    </citation>
    <scope>NUCLEOTIDE SEQUENCE</scope>
    <source>
        <strain evidence="5">NBRC 14362</strain>
    </source>
</reference>
<feature type="compositionally biased region" description="Basic and acidic residues" evidence="3">
    <location>
        <begin position="354"/>
        <end position="365"/>
    </location>
</feature>
<dbReference type="EMBL" id="BSRX01000006">
    <property type="protein sequence ID" value="GLW53259.1"/>
    <property type="molecule type" value="Genomic_DNA"/>
</dbReference>
<accession>A0A9W6PCF9</accession>
<dbReference type="PROSITE" id="PS50043">
    <property type="entry name" value="HTH_LUXR_2"/>
    <property type="match status" value="1"/>
</dbReference>
<evidence type="ECO:0000256" key="1">
    <source>
        <dbReference type="ARBA" id="ARBA00022741"/>
    </source>
</evidence>
<dbReference type="GO" id="GO:0003677">
    <property type="term" value="F:DNA binding"/>
    <property type="evidence" value="ECO:0007669"/>
    <property type="project" value="InterPro"/>
</dbReference>
<feature type="domain" description="HTH luxR-type" evidence="4">
    <location>
        <begin position="903"/>
        <end position="965"/>
    </location>
</feature>
<dbReference type="GO" id="GO:0004016">
    <property type="term" value="F:adenylate cyclase activity"/>
    <property type="evidence" value="ECO:0007669"/>
    <property type="project" value="TreeGrafter"/>
</dbReference>